<evidence type="ECO:0000313" key="1">
    <source>
        <dbReference type="EMBL" id="CAK9325533.1"/>
    </source>
</evidence>
<evidence type="ECO:0000313" key="2">
    <source>
        <dbReference type="Proteomes" id="UP001642487"/>
    </source>
</evidence>
<name>A0ABP0YYC9_9ROSI</name>
<organism evidence="1 2">
    <name type="scientific">Citrullus colocynthis</name>
    <name type="common">colocynth</name>
    <dbReference type="NCBI Taxonomy" id="252529"/>
    <lineage>
        <taxon>Eukaryota</taxon>
        <taxon>Viridiplantae</taxon>
        <taxon>Streptophyta</taxon>
        <taxon>Embryophyta</taxon>
        <taxon>Tracheophyta</taxon>
        <taxon>Spermatophyta</taxon>
        <taxon>Magnoliopsida</taxon>
        <taxon>eudicotyledons</taxon>
        <taxon>Gunneridae</taxon>
        <taxon>Pentapetalae</taxon>
        <taxon>rosids</taxon>
        <taxon>fabids</taxon>
        <taxon>Cucurbitales</taxon>
        <taxon>Cucurbitaceae</taxon>
        <taxon>Benincaseae</taxon>
        <taxon>Citrullus</taxon>
    </lineage>
</organism>
<sequence length="120" mass="13038">MPKANQLHCACWARAQNIKIRNRCQHNSGSQFFRSHVGIFAYDNACDWLVVLSVTPTNGSTSAPSQGSIAAAAANAMPSVHQIPKLPEIYANSNANFRSCLSLWFLREGSIHALLAARGL</sequence>
<proteinExistence type="predicted"/>
<dbReference type="Proteomes" id="UP001642487">
    <property type="component" value="Chromosome 7"/>
</dbReference>
<protein>
    <submittedName>
        <fullName evidence="1">Uncharacterized protein</fullName>
    </submittedName>
</protein>
<dbReference type="EMBL" id="OZ021741">
    <property type="protein sequence ID" value="CAK9325533.1"/>
    <property type="molecule type" value="Genomic_DNA"/>
</dbReference>
<accession>A0ABP0YYC9</accession>
<reference evidence="1 2" key="1">
    <citation type="submission" date="2024-03" db="EMBL/GenBank/DDBJ databases">
        <authorList>
            <person name="Gkanogiannis A."/>
            <person name="Becerra Lopez-Lavalle L."/>
        </authorList>
    </citation>
    <scope>NUCLEOTIDE SEQUENCE [LARGE SCALE GENOMIC DNA]</scope>
</reference>
<gene>
    <name evidence="1" type="ORF">CITCOLO1_LOCUS17797</name>
</gene>
<keyword evidence="2" id="KW-1185">Reference proteome</keyword>